<feature type="transmembrane region" description="Helical" evidence="1">
    <location>
        <begin position="49"/>
        <end position="69"/>
    </location>
</feature>
<dbReference type="EMBL" id="RXOL01000002">
    <property type="protein sequence ID" value="RVQ67583.1"/>
    <property type="molecule type" value="Genomic_DNA"/>
</dbReference>
<feature type="transmembrane region" description="Helical" evidence="1">
    <location>
        <begin position="90"/>
        <end position="109"/>
    </location>
</feature>
<organism evidence="2 3">
    <name type="scientific">Croceicoccus ponticola</name>
    <dbReference type="NCBI Taxonomy" id="2217664"/>
    <lineage>
        <taxon>Bacteria</taxon>
        <taxon>Pseudomonadati</taxon>
        <taxon>Pseudomonadota</taxon>
        <taxon>Alphaproteobacteria</taxon>
        <taxon>Sphingomonadales</taxon>
        <taxon>Erythrobacteraceae</taxon>
        <taxon>Croceicoccus</taxon>
    </lineage>
</organism>
<feature type="transmembrane region" description="Helical" evidence="1">
    <location>
        <begin position="369"/>
        <end position="388"/>
    </location>
</feature>
<dbReference type="OrthoDB" id="7293578at2"/>
<evidence type="ECO:0000313" key="2">
    <source>
        <dbReference type="EMBL" id="RVQ67583.1"/>
    </source>
</evidence>
<accession>A0A437GY37</accession>
<proteinExistence type="predicted"/>
<dbReference type="AlphaFoldDB" id="A0A437GY37"/>
<evidence type="ECO:0000256" key="1">
    <source>
        <dbReference type="SAM" id="Phobius"/>
    </source>
</evidence>
<feature type="transmembrane region" description="Helical" evidence="1">
    <location>
        <begin position="400"/>
        <end position="417"/>
    </location>
</feature>
<reference evidence="2 3" key="1">
    <citation type="submission" date="2018-12" db="EMBL/GenBank/DDBJ databases">
        <title>Croceicoccus ponticola sp. nov., a lipolytic bacterium isolated from seawater.</title>
        <authorList>
            <person name="Yoon J.-H."/>
        </authorList>
    </citation>
    <scope>NUCLEOTIDE SEQUENCE [LARGE SCALE GENOMIC DNA]</scope>
    <source>
        <strain evidence="2 3">GM-16</strain>
    </source>
</reference>
<gene>
    <name evidence="2" type="ORF">EKN06_06445</name>
</gene>
<dbReference type="Proteomes" id="UP000283003">
    <property type="component" value="Unassembled WGS sequence"/>
</dbReference>
<keyword evidence="3" id="KW-1185">Reference proteome</keyword>
<keyword evidence="1" id="KW-0472">Membrane</keyword>
<comment type="caution">
    <text evidence="2">The sequence shown here is derived from an EMBL/GenBank/DDBJ whole genome shotgun (WGS) entry which is preliminary data.</text>
</comment>
<feature type="transmembrane region" description="Helical" evidence="1">
    <location>
        <begin position="129"/>
        <end position="148"/>
    </location>
</feature>
<feature type="transmembrane region" description="Helical" evidence="1">
    <location>
        <begin position="429"/>
        <end position="446"/>
    </location>
</feature>
<dbReference type="NCBIfam" id="TIGR04370">
    <property type="entry name" value="glyco_rpt_poly"/>
    <property type="match status" value="1"/>
</dbReference>
<dbReference type="RefSeq" id="WP_127612091.1">
    <property type="nucleotide sequence ID" value="NZ_RXOL01000002.1"/>
</dbReference>
<feature type="transmembrane region" description="Helical" evidence="1">
    <location>
        <begin position="248"/>
        <end position="263"/>
    </location>
</feature>
<feature type="transmembrane region" description="Helical" evidence="1">
    <location>
        <begin position="189"/>
        <end position="213"/>
    </location>
</feature>
<evidence type="ECO:0000313" key="3">
    <source>
        <dbReference type="Proteomes" id="UP000283003"/>
    </source>
</evidence>
<sequence length="501" mass="56632">MSALPCAQQWSPRGVFAYDIVLLASAGLFAALTWYWLHQPSATIYHPVTFYLAFHGLIFVIRPILSRIFDYRFVYILYDFEPALWDRIMVIAGANLGLLAFVGVCWRLAPEPVTFAQDRFDQIHRDMMIKPFLVVSALLGPIALYSIIDNWMYSAADATTMVIDTETGVRVNTSGTGYFLDLQLMLSTLTVMCAWLFRFRLLALIPFGVFFLLRAGTGGRGPLIFATAMMILLFLYDRRRRWPEWRSAILAILALVMFVTVVQDRGAAVRSLFIEDETVAYDSGYEMAPMEHMDFANMEYYEYLVWAIPQRTKSFDYGASILQLFTEPIPRKWWSGKPVGPPIQFFNLFDYGNPVGMTFSLPGYGWYELGWAGIVILCGLFGAAYAGFYNVMIKRRESNFALVFSLCMVSMTVISYRDGSFVSLAKMCMFYLTPILLTYMTMRAFGYPDAQTMRMRAAGRSGAGNPAVAAPTVRDSQVQDMVAGETPAQRRKRLSAIVGAE</sequence>
<keyword evidence="1" id="KW-0812">Transmembrane</keyword>
<feature type="transmembrane region" description="Helical" evidence="1">
    <location>
        <begin position="16"/>
        <end position="37"/>
    </location>
</feature>
<name>A0A437GY37_9SPHN</name>
<keyword evidence="1" id="KW-1133">Transmembrane helix</keyword>
<protein>
    <submittedName>
        <fullName evidence="2">Oligosaccharide repeat unit polymerase</fullName>
    </submittedName>
</protein>